<dbReference type="EMBL" id="JBIGIC010000014">
    <property type="protein sequence ID" value="MFG6489761.1"/>
    <property type="molecule type" value="Genomic_DNA"/>
</dbReference>
<name>A0ABW7HIP6_9BURK</name>
<dbReference type="Proteomes" id="UP001606134">
    <property type="component" value="Unassembled WGS sequence"/>
</dbReference>
<protein>
    <submittedName>
        <fullName evidence="1">Uncharacterized protein</fullName>
    </submittedName>
</protein>
<sequence>MDPVSMLLVAALKNPEMAASAVNAANAPGAVDVVKMQGSLVDLSKGILKCYHKTAVFRQTDIVKTPWERQAQYGAERSAVLRIQFLGGFTSQPYEMFVAVMAKGSSVRSAVIAENTPIRYAKNCSLEDWVSP</sequence>
<organism evidence="1 2">
    <name type="scientific">Pelomonas candidula</name>
    <dbReference type="NCBI Taxonomy" id="3299025"/>
    <lineage>
        <taxon>Bacteria</taxon>
        <taxon>Pseudomonadati</taxon>
        <taxon>Pseudomonadota</taxon>
        <taxon>Betaproteobacteria</taxon>
        <taxon>Burkholderiales</taxon>
        <taxon>Sphaerotilaceae</taxon>
        <taxon>Roseateles</taxon>
    </lineage>
</organism>
<proteinExistence type="predicted"/>
<evidence type="ECO:0000313" key="1">
    <source>
        <dbReference type="EMBL" id="MFG6489761.1"/>
    </source>
</evidence>
<dbReference type="RefSeq" id="WP_394416161.1">
    <property type="nucleotide sequence ID" value="NZ_JBIGIC010000014.1"/>
</dbReference>
<accession>A0ABW7HIP6</accession>
<keyword evidence="2" id="KW-1185">Reference proteome</keyword>
<comment type="caution">
    <text evidence="1">The sequence shown here is derived from an EMBL/GenBank/DDBJ whole genome shotgun (WGS) entry which is preliminary data.</text>
</comment>
<reference evidence="1 2" key="1">
    <citation type="submission" date="2024-08" db="EMBL/GenBank/DDBJ databases">
        <authorList>
            <person name="Lu H."/>
        </authorList>
    </citation>
    <scope>NUCLEOTIDE SEQUENCE [LARGE SCALE GENOMIC DNA]</scope>
    <source>
        <strain evidence="1 2">BYS78W</strain>
    </source>
</reference>
<gene>
    <name evidence="1" type="ORF">ACG04R_24000</name>
</gene>
<evidence type="ECO:0000313" key="2">
    <source>
        <dbReference type="Proteomes" id="UP001606134"/>
    </source>
</evidence>